<dbReference type="AlphaFoldDB" id="A0A7W9DN69"/>
<keyword evidence="4" id="KW-1185">Reference proteome</keyword>
<dbReference type="InterPro" id="IPR000600">
    <property type="entry name" value="ROK"/>
</dbReference>
<organism evidence="3 4">
    <name type="scientific">Sphaerisporangium krabiense</name>
    <dbReference type="NCBI Taxonomy" id="763782"/>
    <lineage>
        <taxon>Bacteria</taxon>
        <taxon>Bacillati</taxon>
        <taxon>Actinomycetota</taxon>
        <taxon>Actinomycetes</taxon>
        <taxon>Streptosporangiales</taxon>
        <taxon>Streptosporangiaceae</taxon>
        <taxon>Sphaerisporangium</taxon>
    </lineage>
</organism>
<dbReference type="SUPFAM" id="SSF46785">
    <property type="entry name" value="Winged helix' DNA-binding domain"/>
    <property type="match status" value="1"/>
</dbReference>
<dbReference type="InterPro" id="IPR036390">
    <property type="entry name" value="WH_DNA-bd_sf"/>
</dbReference>
<dbReference type="EMBL" id="JACHBR010000001">
    <property type="protein sequence ID" value="MBB5625057.1"/>
    <property type="molecule type" value="Genomic_DNA"/>
</dbReference>
<comment type="similarity">
    <text evidence="1">Belongs to the ROK (NagC/XylR) family.</text>
</comment>
<evidence type="ECO:0000313" key="3">
    <source>
        <dbReference type="EMBL" id="MBB5625057.1"/>
    </source>
</evidence>
<dbReference type="Pfam" id="PF00480">
    <property type="entry name" value="ROK"/>
    <property type="match status" value="2"/>
</dbReference>
<keyword evidence="3" id="KW-0418">Kinase</keyword>
<dbReference type="InterPro" id="IPR043129">
    <property type="entry name" value="ATPase_NBD"/>
</dbReference>
<dbReference type="Gene3D" id="3.30.420.40">
    <property type="match status" value="4"/>
</dbReference>
<dbReference type="GO" id="GO:0016301">
    <property type="term" value="F:kinase activity"/>
    <property type="evidence" value="ECO:0007669"/>
    <property type="project" value="UniProtKB-KW"/>
</dbReference>
<dbReference type="PANTHER" id="PTHR18964">
    <property type="entry name" value="ROK (REPRESSOR, ORF, KINASE) FAMILY"/>
    <property type="match status" value="1"/>
</dbReference>
<dbReference type="Gene3D" id="1.10.10.10">
    <property type="entry name" value="Winged helix-like DNA-binding domain superfamily/Winged helix DNA-binding domain"/>
    <property type="match status" value="1"/>
</dbReference>
<comment type="caution">
    <text evidence="3">The sequence shown here is derived from an EMBL/GenBank/DDBJ whole genome shotgun (WGS) entry which is preliminary data.</text>
</comment>
<proteinExistence type="inferred from homology"/>
<dbReference type="SUPFAM" id="SSF53067">
    <property type="entry name" value="Actin-like ATPase domain"/>
    <property type="match status" value="1"/>
</dbReference>
<protein>
    <submittedName>
        <fullName evidence="3">Putative NBD/HSP70 family sugar kinase</fullName>
    </submittedName>
</protein>
<accession>A0A7W9DN69</accession>
<name>A0A7W9DN69_9ACTN</name>
<dbReference type="Proteomes" id="UP000588112">
    <property type="component" value="Unassembled WGS sequence"/>
</dbReference>
<evidence type="ECO:0000313" key="4">
    <source>
        <dbReference type="Proteomes" id="UP000588112"/>
    </source>
</evidence>
<sequence length="400" mass="41543">MKKDGRVSAVSESMPSAARDQTMLRRANELTVLAVLRDGTSRVMREIADETGLSWRTANVVTESLEAHGWLASEADTNGKRLGRPARRYRFRADVGHVAGIDIAAHAISVFIADLAGTIVGRHQVSVSPGDAAADRLATAEATLRAALSTARLDGTGVWAAAVGSTGIIGPDGVVSKSAVLPGWTGVDPGARLAHLLRCPVSVTNDCNLAVLAERWHGHRADTMIYLLTGVRLGTGLVIGGQLHRGSAGAAGEIGEIREFGWHDAAERLAAAAPGPVSDLDRAAAQVFAAARDGDAGCLRAVEQFSTDVARGLTAMVLTIDPDLVVIGGGFAHAADLLLPRLRQRLAGTCPHTPRLEASELGDESVGLGAVRLALDTIDQRITALDSATPLTPAAISGTS</sequence>
<feature type="region of interest" description="Disordered" evidence="2">
    <location>
        <begin position="1"/>
        <end position="20"/>
    </location>
</feature>
<keyword evidence="3" id="KW-0808">Transferase</keyword>
<dbReference type="RefSeq" id="WP_184608332.1">
    <property type="nucleotide sequence ID" value="NZ_BOOS01000085.1"/>
</dbReference>
<dbReference type="PANTHER" id="PTHR18964:SF149">
    <property type="entry name" value="BIFUNCTIONAL UDP-N-ACETYLGLUCOSAMINE 2-EPIMERASE_N-ACETYLMANNOSAMINE KINASE"/>
    <property type="match status" value="1"/>
</dbReference>
<dbReference type="InterPro" id="IPR036388">
    <property type="entry name" value="WH-like_DNA-bd_sf"/>
</dbReference>
<gene>
    <name evidence="3" type="ORF">BJ981_000756</name>
</gene>
<evidence type="ECO:0000256" key="1">
    <source>
        <dbReference type="ARBA" id="ARBA00006479"/>
    </source>
</evidence>
<reference evidence="3 4" key="1">
    <citation type="submission" date="2020-08" db="EMBL/GenBank/DDBJ databases">
        <title>Sequencing the genomes of 1000 actinobacteria strains.</title>
        <authorList>
            <person name="Klenk H.-P."/>
        </authorList>
    </citation>
    <scope>NUCLEOTIDE SEQUENCE [LARGE SCALE GENOMIC DNA]</scope>
    <source>
        <strain evidence="3 4">DSM 45790</strain>
    </source>
</reference>
<evidence type="ECO:0000256" key="2">
    <source>
        <dbReference type="SAM" id="MobiDB-lite"/>
    </source>
</evidence>